<comment type="similarity">
    <text evidence="1">Belongs to the Gfa family.</text>
</comment>
<evidence type="ECO:0000259" key="4">
    <source>
        <dbReference type="PROSITE" id="PS51891"/>
    </source>
</evidence>
<dbReference type="InterPro" id="IPR011057">
    <property type="entry name" value="Mss4-like_sf"/>
</dbReference>
<protein>
    <recommendedName>
        <fullName evidence="4">CENP-V/GFA domain-containing protein</fullName>
    </recommendedName>
</protein>
<organism evidence="5">
    <name type="scientific">marine metagenome</name>
    <dbReference type="NCBI Taxonomy" id="408172"/>
    <lineage>
        <taxon>unclassified sequences</taxon>
        <taxon>metagenomes</taxon>
        <taxon>ecological metagenomes</taxon>
    </lineage>
</organism>
<reference evidence="5" key="1">
    <citation type="submission" date="2018-05" db="EMBL/GenBank/DDBJ databases">
        <authorList>
            <person name="Lanie J.A."/>
            <person name="Ng W.-L."/>
            <person name="Kazmierczak K.M."/>
            <person name="Andrzejewski T.M."/>
            <person name="Davidsen T.M."/>
            <person name="Wayne K.J."/>
            <person name="Tettelin H."/>
            <person name="Glass J.I."/>
            <person name="Rusch D."/>
            <person name="Podicherti R."/>
            <person name="Tsui H.-C.T."/>
            <person name="Winkler M.E."/>
        </authorList>
    </citation>
    <scope>NUCLEOTIDE SEQUENCE</scope>
</reference>
<dbReference type="GO" id="GO:0016846">
    <property type="term" value="F:carbon-sulfur lyase activity"/>
    <property type="evidence" value="ECO:0007669"/>
    <property type="project" value="InterPro"/>
</dbReference>
<dbReference type="SUPFAM" id="SSF51316">
    <property type="entry name" value="Mss4-like"/>
    <property type="match status" value="1"/>
</dbReference>
<dbReference type="EMBL" id="UINC01018463">
    <property type="protein sequence ID" value="SVA77577.1"/>
    <property type="molecule type" value="Genomic_DNA"/>
</dbReference>
<evidence type="ECO:0000256" key="1">
    <source>
        <dbReference type="ARBA" id="ARBA00005495"/>
    </source>
</evidence>
<keyword evidence="3" id="KW-0862">Zinc</keyword>
<sequence>MSDIRTGACHCGAVVSEVNLDEEFLFFNRCNYSWCGRPDTAMGCLLLDGARLSNGPSESQLVR</sequence>
<evidence type="ECO:0000256" key="3">
    <source>
        <dbReference type="ARBA" id="ARBA00022833"/>
    </source>
</evidence>
<name>A0A381YM64_9ZZZZ</name>
<dbReference type="PROSITE" id="PS51891">
    <property type="entry name" value="CENP_V_GFA"/>
    <property type="match status" value="1"/>
</dbReference>
<dbReference type="AlphaFoldDB" id="A0A381YM64"/>
<evidence type="ECO:0000313" key="5">
    <source>
        <dbReference type="EMBL" id="SVA77577.1"/>
    </source>
</evidence>
<dbReference type="GO" id="GO:0046872">
    <property type="term" value="F:metal ion binding"/>
    <property type="evidence" value="ECO:0007669"/>
    <property type="project" value="UniProtKB-KW"/>
</dbReference>
<evidence type="ECO:0000256" key="2">
    <source>
        <dbReference type="ARBA" id="ARBA00022723"/>
    </source>
</evidence>
<proteinExistence type="inferred from homology"/>
<dbReference type="Gene3D" id="2.170.150.70">
    <property type="match status" value="1"/>
</dbReference>
<keyword evidence="2" id="KW-0479">Metal-binding</keyword>
<gene>
    <name evidence="5" type="ORF">METZ01_LOCUS130431</name>
</gene>
<feature type="domain" description="CENP-V/GFA" evidence="4">
    <location>
        <begin position="5"/>
        <end position="63"/>
    </location>
</feature>
<dbReference type="InterPro" id="IPR006913">
    <property type="entry name" value="CENP-V/GFA"/>
</dbReference>
<accession>A0A381YM64</accession>